<sequence length="1083" mass="117047">MIKGIITFGLTRSAIIVLGLVVFCAAGLAAFAKLNIEAYPNPAPVILEITAQAPGLSAEEMEKYYTIPMEVGLYPTPGVVNIRSTSFYGLSFVRVTFRYGVDYYFALTQAANSIQQNIQLPGNQVPTIQQSSLVGEIYRYQLVGPPNFGLTNLRTLQDYVVTRRLMTIPGVVQVNSWGGTTKQFNVDADLQKLEAYNITVPQLVTALGNANVNVGGREIAIGQQSVNIRGIGLIDSGGADDVTKGYKVGDIENIVLTQSNGLPIQIKDVAKVSVGYVPRLGIAGKDKDDDVAAAIVVMGRTQHTNDIIPKVEEEVDKINSDGTLPPGVRVVPYYDRSSLVGVTTHTVLHNLLFGCLLVFVIQWVFLGDLRSALIVSANIPFALFFAIIILVLQGEDANLLSLGAVDFGIIVDSAVIMMENIFRNFQSSPDNRARVLQHLAEGYWGADPTNPTHGQPSAARWTERLRMIFVSALQVDKAVFFTAAITVTAFVPLFTMQGVEGQIFGPMARTYGYALAGALLATFTATPVLASLLLPEHIEETETAIVRALRRTYTPVLRWALGRVKLAVTAGVIFLAISTLAASRLGSEFLPALEEGNFWIRAAMPPTISLDAGTEATRKMRDILLRHPEIITVVSQHGRPDNGSDASPFSNVELFAPIKPFDEWPKGLTKEKITEELQKEFDEELPGVTFNFSQYIQDNVEEALSGVKGANSVKIIGPNLDVLEQTATKVMDVMRDVRGVADLGVFHLVGQPNLDIKVNREKAARYGLNTGDVTSVVQAALGGTIATNVLEGDRSFAVAVRLDARFRKSIDAVRDIKVAYQTASGTNAYIPLSELAEISLDTGALFIYRERSQRYIPIKFSVRGRDLGGTVAEAQQRVAQAVQLPPGYRIIWSGEFDNLEAAKARLMVVVPITLLLIFVLLYSLFNSVRDSLLALAGIPFAVGGGLIALYLAGLDFSISAAIGFISLFGVAVMDGILNITYFRELRASGMSIADAVFSGAEQRMRPMLMTALSAGVGLFPAALSHGIGSQVQRPLATVVVGGMFIGPLLLLVVAPALRKIFLSRERTPSQQDSAAASPPEVAQ</sequence>
<gene>
    <name evidence="2" type="ORF">AYJ54_33875</name>
</gene>
<feature type="transmembrane region" description="Helical" evidence="1">
    <location>
        <begin position="906"/>
        <end position="925"/>
    </location>
</feature>
<name>A0A176Y9K0_9BRAD</name>
<dbReference type="GO" id="GO:0005886">
    <property type="term" value="C:plasma membrane"/>
    <property type="evidence" value="ECO:0007669"/>
    <property type="project" value="TreeGrafter"/>
</dbReference>
<dbReference type="Gene3D" id="3.30.70.1430">
    <property type="entry name" value="Multidrug efflux transporter AcrB pore domain"/>
    <property type="match status" value="2"/>
</dbReference>
<feature type="transmembrane region" description="Helical" evidence="1">
    <location>
        <begin position="511"/>
        <end position="535"/>
    </location>
</feature>
<reference evidence="2 3" key="1">
    <citation type="submission" date="2016-03" db="EMBL/GenBank/DDBJ databases">
        <title>Draft Genome Sequence of the Strain BR 10245 (Bradyrhizobium sp.) isolated from nodules of Centrolobium paraense.</title>
        <authorList>
            <person name="Simoes-Araujo J.L.Sr."/>
            <person name="Barauna A.C."/>
            <person name="Silva K."/>
            <person name="Zilli J.E."/>
        </authorList>
    </citation>
    <scope>NUCLEOTIDE SEQUENCE [LARGE SCALE GENOMIC DNA]</scope>
    <source>
        <strain evidence="2 3">BR 10245</strain>
    </source>
</reference>
<dbReference type="SUPFAM" id="SSF82693">
    <property type="entry name" value="Multidrug efflux transporter AcrB pore domain, PN1, PN2, PC1 and PC2 subdomains"/>
    <property type="match status" value="3"/>
</dbReference>
<proteinExistence type="predicted"/>
<feature type="transmembrane region" description="Helical" evidence="1">
    <location>
        <begin position="932"/>
        <end position="952"/>
    </location>
</feature>
<keyword evidence="1" id="KW-1133">Transmembrane helix</keyword>
<feature type="transmembrane region" description="Helical" evidence="1">
    <location>
        <begin position="373"/>
        <end position="393"/>
    </location>
</feature>
<keyword evidence="2" id="KW-0560">Oxidoreductase</keyword>
<feature type="transmembrane region" description="Helical" evidence="1">
    <location>
        <begin position="958"/>
        <end position="982"/>
    </location>
</feature>
<dbReference type="PRINTS" id="PR00702">
    <property type="entry name" value="ACRIFLAVINRP"/>
</dbReference>
<dbReference type="Proteomes" id="UP000076959">
    <property type="component" value="Unassembled WGS sequence"/>
</dbReference>
<dbReference type="SUPFAM" id="SSF82714">
    <property type="entry name" value="Multidrug efflux transporter AcrB TolC docking domain, DN and DC subdomains"/>
    <property type="match status" value="2"/>
</dbReference>
<evidence type="ECO:0000256" key="1">
    <source>
        <dbReference type="SAM" id="Phobius"/>
    </source>
</evidence>
<feature type="transmembrane region" description="Helical" evidence="1">
    <location>
        <begin position="399"/>
        <end position="418"/>
    </location>
</feature>
<dbReference type="Gene3D" id="3.30.2090.10">
    <property type="entry name" value="Multidrug efflux transporter AcrB TolC docking domain, DN and DC subdomains"/>
    <property type="match status" value="2"/>
</dbReference>
<keyword evidence="1" id="KW-0812">Transmembrane</keyword>
<dbReference type="Gene3D" id="1.20.1640.10">
    <property type="entry name" value="Multidrug efflux transporter AcrB transmembrane domain"/>
    <property type="match status" value="2"/>
</dbReference>
<dbReference type="InterPro" id="IPR027463">
    <property type="entry name" value="AcrB_DN_DC_subdom"/>
</dbReference>
<dbReference type="GO" id="GO:0042910">
    <property type="term" value="F:xenobiotic transmembrane transporter activity"/>
    <property type="evidence" value="ECO:0007669"/>
    <property type="project" value="TreeGrafter"/>
</dbReference>
<accession>A0A176Y9K0</accession>
<keyword evidence="1" id="KW-0472">Membrane</keyword>
<dbReference type="OrthoDB" id="9758757at2"/>
<feature type="transmembrane region" description="Helical" evidence="1">
    <location>
        <begin position="556"/>
        <end position="577"/>
    </location>
</feature>
<feature type="transmembrane region" description="Helical" evidence="1">
    <location>
        <begin position="478"/>
        <end position="499"/>
    </location>
</feature>
<dbReference type="PANTHER" id="PTHR32063">
    <property type="match status" value="1"/>
</dbReference>
<dbReference type="Gene3D" id="3.30.70.1440">
    <property type="entry name" value="Multidrug efflux transporter AcrB pore domain"/>
    <property type="match status" value="1"/>
</dbReference>
<dbReference type="STRING" id="1505087.AYJ54_33875"/>
<dbReference type="InterPro" id="IPR001036">
    <property type="entry name" value="Acrflvin-R"/>
</dbReference>
<dbReference type="AlphaFoldDB" id="A0A176Y9K0"/>
<comment type="caution">
    <text evidence="2">The sequence shown here is derived from an EMBL/GenBank/DDBJ whole genome shotgun (WGS) entry which is preliminary data.</text>
</comment>
<evidence type="ECO:0000313" key="3">
    <source>
        <dbReference type="Proteomes" id="UP000076959"/>
    </source>
</evidence>
<dbReference type="EMBL" id="LUUB01000120">
    <property type="protein sequence ID" value="OAE99029.1"/>
    <property type="molecule type" value="Genomic_DNA"/>
</dbReference>
<organism evidence="2 3">
    <name type="scientific">Bradyrhizobium centrolobii</name>
    <dbReference type="NCBI Taxonomy" id="1505087"/>
    <lineage>
        <taxon>Bacteria</taxon>
        <taxon>Pseudomonadati</taxon>
        <taxon>Pseudomonadota</taxon>
        <taxon>Alphaproteobacteria</taxon>
        <taxon>Hyphomicrobiales</taxon>
        <taxon>Nitrobacteraceae</taxon>
        <taxon>Bradyrhizobium</taxon>
    </lineage>
</organism>
<feature type="transmembrane region" description="Helical" evidence="1">
    <location>
        <begin position="347"/>
        <end position="366"/>
    </location>
</feature>
<protein>
    <submittedName>
        <fullName evidence="2">Cytochrome-c peroxidase</fullName>
    </submittedName>
</protein>
<dbReference type="GO" id="GO:0004601">
    <property type="term" value="F:peroxidase activity"/>
    <property type="evidence" value="ECO:0007669"/>
    <property type="project" value="UniProtKB-KW"/>
</dbReference>
<dbReference type="Pfam" id="PF00873">
    <property type="entry name" value="ACR_tran"/>
    <property type="match status" value="1"/>
</dbReference>
<keyword evidence="3" id="KW-1185">Reference proteome</keyword>
<dbReference type="SUPFAM" id="SSF82866">
    <property type="entry name" value="Multidrug efflux transporter AcrB transmembrane domain"/>
    <property type="match status" value="2"/>
</dbReference>
<feature type="transmembrane region" description="Helical" evidence="1">
    <location>
        <begin position="1034"/>
        <end position="1057"/>
    </location>
</feature>
<keyword evidence="2" id="KW-0575">Peroxidase</keyword>
<dbReference type="PANTHER" id="PTHR32063:SF12">
    <property type="entry name" value="CATION EFFLUX SYSTEM PROTEIN"/>
    <property type="match status" value="1"/>
</dbReference>
<feature type="transmembrane region" description="Helical" evidence="1">
    <location>
        <begin position="1007"/>
        <end position="1028"/>
    </location>
</feature>
<evidence type="ECO:0000313" key="2">
    <source>
        <dbReference type="EMBL" id="OAE99029.1"/>
    </source>
</evidence>
<dbReference type="Gene3D" id="3.30.70.1320">
    <property type="entry name" value="Multidrug efflux transporter AcrB pore domain like"/>
    <property type="match status" value="1"/>
</dbReference>